<proteinExistence type="predicted"/>
<protein>
    <submittedName>
        <fullName evidence="1">Uncharacterized protein</fullName>
    </submittedName>
</protein>
<dbReference type="HOGENOM" id="CLU_2794021_0_0_1"/>
<dbReference type="AlphaFoldDB" id="W9ZNX7"/>
<dbReference type="VEuPathDB" id="FungiDB:FOMG_11848"/>
<organism evidence="1">
    <name type="scientific">Fusarium oxysporum f. sp. melonis 26406</name>
    <dbReference type="NCBI Taxonomy" id="1089452"/>
    <lineage>
        <taxon>Eukaryota</taxon>
        <taxon>Fungi</taxon>
        <taxon>Dikarya</taxon>
        <taxon>Ascomycota</taxon>
        <taxon>Pezizomycotina</taxon>
        <taxon>Sordariomycetes</taxon>
        <taxon>Hypocreomycetidae</taxon>
        <taxon>Hypocreales</taxon>
        <taxon>Nectriaceae</taxon>
        <taxon>Fusarium</taxon>
        <taxon>Fusarium oxysporum species complex</taxon>
    </lineage>
</organism>
<reference evidence="1" key="1">
    <citation type="submission" date="2012-04" db="EMBL/GenBank/DDBJ databases">
        <title>The Genome Sequence of Fusarium oxysporum melonis.</title>
        <authorList>
            <consortium name="The Broad Institute Genome Sequencing Platform"/>
            <person name="Ma L.-J."/>
            <person name="Gale L.R."/>
            <person name="Schwartz D.C."/>
            <person name="Zhou S."/>
            <person name="Corby-Kistler H."/>
            <person name="Young S.K."/>
            <person name="Zeng Q."/>
            <person name="Gargeya S."/>
            <person name="Fitzgerald M."/>
            <person name="Haas B."/>
            <person name="Abouelleil A."/>
            <person name="Alvarado L."/>
            <person name="Arachchi H.M."/>
            <person name="Berlin A."/>
            <person name="Brown A."/>
            <person name="Chapman S.B."/>
            <person name="Chen Z."/>
            <person name="Dunbar C."/>
            <person name="Freedman E."/>
            <person name="Gearin G."/>
            <person name="Goldberg J."/>
            <person name="Griggs A."/>
            <person name="Gujja S."/>
            <person name="Heiman D."/>
            <person name="Howarth C."/>
            <person name="Larson L."/>
            <person name="Lui A."/>
            <person name="MacDonald P.J.P."/>
            <person name="Montmayeur A."/>
            <person name="Murphy C."/>
            <person name="Neiman D."/>
            <person name="Pearson M."/>
            <person name="Priest M."/>
            <person name="Roberts A."/>
            <person name="Saif S."/>
            <person name="Shea T."/>
            <person name="Shenoy N."/>
            <person name="Sisk P."/>
            <person name="Stolte C."/>
            <person name="Sykes S."/>
            <person name="Wortman J."/>
            <person name="Nusbaum C."/>
            <person name="Birren B."/>
        </authorList>
    </citation>
    <scope>NUCLEOTIDE SEQUENCE</scope>
    <source>
        <strain evidence="1">26406</strain>
    </source>
</reference>
<dbReference type="EMBL" id="JH659337">
    <property type="protein sequence ID" value="EXK33060.1"/>
    <property type="molecule type" value="Genomic_DNA"/>
</dbReference>
<reference evidence="1" key="2">
    <citation type="submission" date="2012-05" db="EMBL/GenBank/DDBJ databases">
        <title>Annotation of the Genome Sequence of Fusarium oxysporum f. sp. melonis 26406.</title>
        <authorList>
            <consortium name="The Broad Institute Genomics Platform"/>
            <person name="Ma L.-J."/>
            <person name="Corby-Kistler H."/>
            <person name="Broz K."/>
            <person name="Gale L.R."/>
            <person name="Jonkers W."/>
            <person name="O'Donnell K."/>
            <person name="Ploetz R."/>
            <person name="Steinberg C."/>
            <person name="Schwartz D.C."/>
            <person name="VanEtten H."/>
            <person name="Zhou S."/>
            <person name="Young S.K."/>
            <person name="Zeng Q."/>
            <person name="Gargeya S."/>
            <person name="Fitzgerald M."/>
            <person name="Abouelleil A."/>
            <person name="Alvarado L."/>
            <person name="Chapman S.B."/>
            <person name="Gainer-Dewar J."/>
            <person name="Goldberg J."/>
            <person name="Griggs A."/>
            <person name="Gujja S."/>
            <person name="Hansen M."/>
            <person name="Howarth C."/>
            <person name="Imamovic A."/>
            <person name="Ireland A."/>
            <person name="Larimer J."/>
            <person name="McCowan C."/>
            <person name="Murphy C."/>
            <person name="Pearson M."/>
            <person name="Poon T.W."/>
            <person name="Priest M."/>
            <person name="Roberts A."/>
            <person name="Saif S."/>
            <person name="Shea T."/>
            <person name="Sykes S."/>
            <person name="Wortman J."/>
            <person name="Nusbaum C."/>
            <person name="Birren B."/>
        </authorList>
    </citation>
    <scope>NUCLEOTIDE SEQUENCE</scope>
    <source>
        <strain evidence="1">26406</strain>
    </source>
</reference>
<name>W9ZNX7_FUSOX</name>
<evidence type="ECO:0000313" key="1">
    <source>
        <dbReference type="EMBL" id="EXK33060.1"/>
    </source>
</evidence>
<accession>W9ZNX7</accession>
<sequence>MDINSTPTAQRRILAVPPAEATTMPFGEGDHEIGLGTRGRQFMSLSTCWSECLYTEVSELRQDEKDEG</sequence>
<dbReference type="Proteomes" id="UP000030703">
    <property type="component" value="Unassembled WGS sequence"/>
</dbReference>
<gene>
    <name evidence="1" type="ORF">FOMG_11848</name>
</gene>